<dbReference type="AlphaFoldDB" id="A0A6G8Q5A0"/>
<keyword evidence="4 7" id="KW-0238">DNA-binding</keyword>
<proteinExistence type="predicted"/>
<evidence type="ECO:0000313" key="11">
    <source>
        <dbReference type="Proteomes" id="UP000501452"/>
    </source>
</evidence>
<dbReference type="GO" id="GO:0000156">
    <property type="term" value="F:phosphorelay response regulator activity"/>
    <property type="evidence" value="ECO:0007669"/>
    <property type="project" value="TreeGrafter"/>
</dbReference>
<keyword evidence="2" id="KW-0902">Two-component regulatory system</keyword>
<dbReference type="RefSeq" id="WP_166173201.1">
    <property type="nucleotide sequence ID" value="NZ_CP045119.1"/>
</dbReference>
<dbReference type="CDD" id="cd00383">
    <property type="entry name" value="trans_reg_C"/>
    <property type="match status" value="1"/>
</dbReference>
<feature type="modified residue" description="4-aspartylphosphate" evidence="6">
    <location>
        <position position="53"/>
    </location>
</feature>
<feature type="domain" description="Response regulatory" evidence="8">
    <location>
        <begin position="3"/>
        <end position="121"/>
    </location>
</feature>
<dbReference type="SMART" id="SM00862">
    <property type="entry name" value="Trans_reg_C"/>
    <property type="match status" value="1"/>
</dbReference>
<dbReference type="GO" id="GO:0006355">
    <property type="term" value="P:regulation of DNA-templated transcription"/>
    <property type="evidence" value="ECO:0007669"/>
    <property type="project" value="InterPro"/>
</dbReference>
<dbReference type="GO" id="GO:0032993">
    <property type="term" value="C:protein-DNA complex"/>
    <property type="evidence" value="ECO:0007669"/>
    <property type="project" value="TreeGrafter"/>
</dbReference>
<dbReference type="Proteomes" id="UP000501452">
    <property type="component" value="Chromosome"/>
</dbReference>
<keyword evidence="5" id="KW-0804">Transcription</keyword>
<keyword evidence="11" id="KW-1185">Reference proteome</keyword>
<dbReference type="Pfam" id="PF00072">
    <property type="entry name" value="Response_reg"/>
    <property type="match status" value="1"/>
</dbReference>
<dbReference type="GO" id="GO:0000976">
    <property type="term" value="F:transcription cis-regulatory region binding"/>
    <property type="evidence" value="ECO:0007669"/>
    <property type="project" value="TreeGrafter"/>
</dbReference>
<feature type="DNA-binding region" description="OmpR/PhoB-type" evidence="7">
    <location>
        <begin position="134"/>
        <end position="233"/>
    </location>
</feature>
<sequence length="234" mass="26052">MSRILVVEDDPAVRDVVEHALSREGMETSTVPSGEDALRRLGGAETFDLVVLDVMLPGVDGVSVCRELRSGSSRNKAVPIIMLTARDDETSVVVGLEVGADDYVTKPFSPRQLVSRVRAHLRRRRLDSAEGQQTQKLEFPGLEVDLLKREVMSQNETASLTAKEFEVLALLASSPGRVYSREQIMRHLWDGDFFGEARAADVHVQHIRKKLEPDPQNPRYVLTVRGAGYKFADL</sequence>
<gene>
    <name evidence="10" type="ORF">GBA63_02550</name>
</gene>
<evidence type="ECO:0000259" key="8">
    <source>
        <dbReference type="PROSITE" id="PS50110"/>
    </source>
</evidence>
<dbReference type="Gene3D" id="6.10.250.690">
    <property type="match status" value="1"/>
</dbReference>
<dbReference type="PROSITE" id="PS50110">
    <property type="entry name" value="RESPONSE_REGULATORY"/>
    <property type="match status" value="1"/>
</dbReference>
<accession>A0A6G8Q5A0</accession>
<evidence type="ECO:0000256" key="3">
    <source>
        <dbReference type="ARBA" id="ARBA00023015"/>
    </source>
</evidence>
<dbReference type="KEGG" id="rub:GBA63_02550"/>
<name>A0A6G8Q5A0_9ACTN</name>
<keyword evidence="1 6" id="KW-0597">Phosphoprotein</keyword>
<evidence type="ECO:0000313" key="10">
    <source>
        <dbReference type="EMBL" id="QIN81630.1"/>
    </source>
</evidence>
<dbReference type="PANTHER" id="PTHR48111:SF4">
    <property type="entry name" value="DNA-BINDING DUAL TRANSCRIPTIONAL REGULATOR OMPR"/>
    <property type="match status" value="1"/>
</dbReference>
<dbReference type="PANTHER" id="PTHR48111">
    <property type="entry name" value="REGULATOR OF RPOS"/>
    <property type="match status" value="1"/>
</dbReference>
<dbReference type="FunFam" id="3.40.50.2300:FF:000001">
    <property type="entry name" value="DNA-binding response regulator PhoB"/>
    <property type="match status" value="1"/>
</dbReference>
<feature type="domain" description="OmpR/PhoB-type" evidence="9">
    <location>
        <begin position="134"/>
        <end position="233"/>
    </location>
</feature>
<dbReference type="InterPro" id="IPR011006">
    <property type="entry name" value="CheY-like_superfamily"/>
</dbReference>
<dbReference type="InterPro" id="IPR001789">
    <property type="entry name" value="Sig_transdc_resp-reg_receiver"/>
</dbReference>
<evidence type="ECO:0000256" key="2">
    <source>
        <dbReference type="ARBA" id="ARBA00023012"/>
    </source>
</evidence>
<reference evidence="10 11" key="1">
    <citation type="submission" date="2019-10" db="EMBL/GenBank/DDBJ databases">
        <title>Rubrobacter sp nov SCSIO 52090 isolated from a deep-sea sediment in the South China Sea.</title>
        <authorList>
            <person name="Chen R.W."/>
        </authorList>
    </citation>
    <scope>NUCLEOTIDE SEQUENCE [LARGE SCALE GENOMIC DNA]</scope>
    <source>
        <strain evidence="10 11">SCSIO 52909</strain>
    </source>
</reference>
<dbReference type="EMBL" id="CP045119">
    <property type="protein sequence ID" value="QIN81630.1"/>
    <property type="molecule type" value="Genomic_DNA"/>
</dbReference>
<evidence type="ECO:0000256" key="1">
    <source>
        <dbReference type="ARBA" id="ARBA00022553"/>
    </source>
</evidence>
<dbReference type="InterPro" id="IPR001867">
    <property type="entry name" value="OmpR/PhoB-type_DNA-bd"/>
</dbReference>
<keyword evidence="3" id="KW-0805">Transcription regulation</keyword>
<evidence type="ECO:0000256" key="5">
    <source>
        <dbReference type="ARBA" id="ARBA00023163"/>
    </source>
</evidence>
<evidence type="ECO:0000256" key="7">
    <source>
        <dbReference type="PROSITE-ProRule" id="PRU01091"/>
    </source>
</evidence>
<dbReference type="GO" id="GO:0005829">
    <property type="term" value="C:cytosol"/>
    <property type="evidence" value="ECO:0007669"/>
    <property type="project" value="TreeGrafter"/>
</dbReference>
<evidence type="ECO:0000259" key="9">
    <source>
        <dbReference type="PROSITE" id="PS51755"/>
    </source>
</evidence>
<dbReference type="Gene3D" id="1.10.10.10">
    <property type="entry name" value="Winged helix-like DNA-binding domain superfamily/Winged helix DNA-binding domain"/>
    <property type="match status" value="1"/>
</dbReference>
<protein>
    <submittedName>
        <fullName evidence="10">Response regulator</fullName>
    </submittedName>
</protein>
<evidence type="ECO:0000256" key="6">
    <source>
        <dbReference type="PROSITE-ProRule" id="PRU00169"/>
    </source>
</evidence>
<dbReference type="InterPro" id="IPR039420">
    <property type="entry name" value="WalR-like"/>
</dbReference>
<dbReference type="FunFam" id="1.10.10.10:FF:000018">
    <property type="entry name" value="DNA-binding response regulator ResD"/>
    <property type="match status" value="1"/>
</dbReference>
<dbReference type="PROSITE" id="PS51755">
    <property type="entry name" value="OMPR_PHOB"/>
    <property type="match status" value="1"/>
</dbReference>
<dbReference type="CDD" id="cd17574">
    <property type="entry name" value="REC_OmpR"/>
    <property type="match status" value="1"/>
</dbReference>
<organism evidence="10 11">
    <name type="scientific">Rubrobacter tropicus</name>
    <dbReference type="NCBI Taxonomy" id="2653851"/>
    <lineage>
        <taxon>Bacteria</taxon>
        <taxon>Bacillati</taxon>
        <taxon>Actinomycetota</taxon>
        <taxon>Rubrobacteria</taxon>
        <taxon>Rubrobacterales</taxon>
        <taxon>Rubrobacteraceae</taxon>
        <taxon>Rubrobacter</taxon>
    </lineage>
</organism>
<evidence type="ECO:0000256" key="4">
    <source>
        <dbReference type="ARBA" id="ARBA00023125"/>
    </source>
</evidence>
<dbReference type="InterPro" id="IPR036388">
    <property type="entry name" value="WH-like_DNA-bd_sf"/>
</dbReference>
<dbReference type="SUPFAM" id="SSF52172">
    <property type="entry name" value="CheY-like"/>
    <property type="match status" value="1"/>
</dbReference>
<dbReference type="SMART" id="SM00448">
    <property type="entry name" value="REC"/>
    <property type="match status" value="1"/>
</dbReference>
<dbReference type="Gene3D" id="3.40.50.2300">
    <property type="match status" value="1"/>
</dbReference>
<dbReference type="Pfam" id="PF00486">
    <property type="entry name" value="Trans_reg_C"/>
    <property type="match status" value="1"/>
</dbReference>